<feature type="signal peptide" evidence="5">
    <location>
        <begin position="1"/>
        <end position="18"/>
    </location>
</feature>
<keyword evidence="3 5" id="KW-0732">Signal</keyword>
<evidence type="ECO:0000313" key="7">
    <source>
        <dbReference type="EMBL" id="KIO28880.1"/>
    </source>
</evidence>
<evidence type="ECO:0000256" key="2">
    <source>
        <dbReference type="ARBA" id="ARBA00022525"/>
    </source>
</evidence>
<comment type="subcellular location">
    <subcellularLocation>
        <location evidence="1">Secreted</location>
    </subcellularLocation>
</comment>
<dbReference type="STRING" id="1051891.A0A0C3QD97"/>
<reference evidence="8" key="2">
    <citation type="submission" date="2015-01" db="EMBL/GenBank/DDBJ databases">
        <title>Evolutionary Origins and Diversification of the Mycorrhizal Mutualists.</title>
        <authorList>
            <consortium name="DOE Joint Genome Institute"/>
            <consortium name="Mycorrhizal Genomics Consortium"/>
            <person name="Kohler A."/>
            <person name="Kuo A."/>
            <person name="Nagy L.G."/>
            <person name="Floudas D."/>
            <person name="Copeland A."/>
            <person name="Barry K.W."/>
            <person name="Cichocki N."/>
            <person name="Veneault-Fourrey C."/>
            <person name="LaButti K."/>
            <person name="Lindquist E.A."/>
            <person name="Lipzen A."/>
            <person name="Lundell T."/>
            <person name="Morin E."/>
            <person name="Murat C."/>
            <person name="Riley R."/>
            <person name="Ohm R."/>
            <person name="Sun H."/>
            <person name="Tunlid A."/>
            <person name="Henrissat B."/>
            <person name="Grigoriev I.V."/>
            <person name="Hibbett D.S."/>
            <person name="Martin F."/>
        </authorList>
    </citation>
    <scope>NUCLEOTIDE SEQUENCE [LARGE SCALE GENOMIC DNA]</scope>
    <source>
        <strain evidence="8">MUT 4182</strain>
    </source>
</reference>
<dbReference type="Pfam" id="PF05730">
    <property type="entry name" value="CFEM"/>
    <property type="match status" value="1"/>
</dbReference>
<keyword evidence="2" id="KW-0964">Secreted</keyword>
<dbReference type="EMBL" id="KN822989">
    <property type="protein sequence ID" value="KIO28880.1"/>
    <property type="molecule type" value="Genomic_DNA"/>
</dbReference>
<dbReference type="HOGENOM" id="CLU_1712792_0_0_1"/>
<reference evidence="7 8" key="1">
    <citation type="submission" date="2014-04" db="EMBL/GenBank/DDBJ databases">
        <authorList>
            <consortium name="DOE Joint Genome Institute"/>
            <person name="Kuo A."/>
            <person name="Girlanda M."/>
            <person name="Perotto S."/>
            <person name="Kohler A."/>
            <person name="Nagy L.G."/>
            <person name="Floudas D."/>
            <person name="Copeland A."/>
            <person name="Barry K.W."/>
            <person name="Cichocki N."/>
            <person name="Veneault-Fourrey C."/>
            <person name="LaButti K."/>
            <person name="Lindquist E.A."/>
            <person name="Lipzen A."/>
            <person name="Lundell T."/>
            <person name="Morin E."/>
            <person name="Murat C."/>
            <person name="Sun H."/>
            <person name="Tunlid A."/>
            <person name="Henrissat B."/>
            <person name="Grigoriev I.V."/>
            <person name="Hibbett D.S."/>
            <person name="Martin F."/>
            <person name="Nordberg H.P."/>
            <person name="Cantor M.N."/>
            <person name="Hua S.X."/>
        </authorList>
    </citation>
    <scope>NUCLEOTIDE SEQUENCE [LARGE SCALE GENOMIC DNA]</scope>
    <source>
        <strain evidence="7 8">MUT 4182</strain>
    </source>
</reference>
<feature type="chain" id="PRO_5002168737" description="CFEM domain-containing protein" evidence="5">
    <location>
        <begin position="19"/>
        <end position="153"/>
    </location>
</feature>
<evidence type="ECO:0000256" key="1">
    <source>
        <dbReference type="ARBA" id="ARBA00004613"/>
    </source>
</evidence>
<dbReference type="GO" id="GO:0005576">
    <property type="term" value="C:extracellular region"/>
    <property type="evidence" value="ECO:0007669"/>
    <property type="project" value="UniProtKB-SubCell"/>
</dbReference>
<evidence type="ECO:0000256" key="3">
    <source>
        <dbReference type="ARBA" id="ARBA00022729"/>
    </source>
</evidence>
<evidence type="ECO:0000256" key="5">
    <source>
        <dbReference type="SAM" id="SignalP"/>
    </source>
</evidence>
<name>A0A0C3QD97_9AGAM</name>
<evidence type="ECO:0000313" key="8">
    <source>
        <dbReference type="Proteomes" id="UP000054248"/>
    </source>
</evidence>
<organism evidence="7 8">
    <name type="scientific">Tulasnella calospora MUT 4182</name>
    <dbReference type="NCBI Taxonomy" id="1051891"/>
    <lineage>
        <taxon>Eukaryota</taxon>
        <taxon>Fungi</taxon>
        <taxon>Dikarya</taxon>
        <taxon>Basidiomycota</taxon>
        <taxon>Agaricomycotina</taxon>
        <taxon>Agaricomycetes</taxon>
        <taxon>Cantharellales</taxon>
        <taxon>Tulasnellaceae</taxon>
        <taxon>Tulasnella</taxon>
    </lineage>
</organism>
<sequence>MRFSLLLTTLVTAAVVSAQGTGNVSPCIQQCSQQAATSAGCKDITQTSCICASQAFSSAATQCLQTSCSQADMQAAMGLQAALCAPYTNNETITSAANAGMTTSTAAPTSSAAAAAASTGPSAATTSSNSGSTAQVGFSFVLAVALGAVGMLA</sequence>
<dbReference type="InterPro" id="IPR008427">
    <property type="entry name" value="Extracellular_membr_CFEM_dom"/>
</dbReference>
<dbReference type="PROSITE" id="PS52012">
    <property type="entry name" value="CFEM"/>
    <property type="match status" value="1"/>
</dbReference>
<proteinExistence type="predicted"/>
<keyword evidence="8" id="KW-1185">Reference proteome</keyword>
<keyword evidence="4" id="KW-1015">Disulfide bond</keyword>
<dbReference type="SMART" id="SM00747">
    <property type="entry name" value="CFEM"/>
    <property type="match status" value="1"/>
</dbReference>
<evidence type="ECO:0000259" key="6">
    <source>
        <dbReference type="PROSITE" id="PS52012"/>
    </source>
</evidence>
<evidence type="ECO:0000256" key="4">
    <source>
        <dbReference type="ARBA" id="ARBA00023157"/>
    </source>
</evidence>
<dbReference type="OrthoDB" id="4505683at2759"/>
<gene>
    <name evidence="7" type="ORF">M407DRAFT_242819</name>
</gene>
<accession>A0A0C3QD97</accession>
<dbReference type="AlphaFoldDB" id="A0A0C3QD97"/>
<dbReference type="Proteomes" id="UP000054248">
    <property type="component" value="Unassembled WGS sequence"/>
</dbReference>
<feature type="domain" description="CFEM" evidence="6">
    <location>
        <begin position="1"/>
        <end position="111"/>
    </location>
</feature>
<protein>
    <recommendedName>
        <fullName evidence="6">CFEM domain-containing protein</fullName>
    </recommendedName>
</protein>